<dbReference type="AlphaFoldDB" id="A0A3A9VZG8"/>
<dbReference type="InterPro" id="IPR036271">
    <property type="entry name" value="Tet_transcr_reg_TetR-rel_C_sf"/>
</dbReference>
<dbReference type="Gene3D" id="1.10.357.10">
    <property type="entry name" value="Tetracycline Repressor, domain 2"/>
    <property type="match status" value="1"/>
</dbReference>
<accession>A0A3A9VZG8</accession>
<dbReference type="EMBL" id="RBDX01000022">
    <property type="protein sequence ID" value="RKN06119.1"/>
    <property type="molecule type" value="Genomic_DNA"/>
</dbReference>
<dbReference type="SUPFAM" id="SSF48498">
    <property type="entry name" value="Tetracyclin repressor-like, C-terminal domain"/>
    <property type="match status" value="1"/>
</dbReference>
<organism evidence="1 4">
    <name type="scientific">Streptomyces radicis</name>
    <dbReference type="NCBI Taxonomy" id="1750517"/>
    <lineage>
        <taxon>Bacteria</taxon>
        <taxon>Bacillati</taxon>
        <taxon>Actinomycetota</taxon>
        <taxon>Actinomycetes</taxon>
        <taxon>Kitasatosporales</taxon>
        <taxon>Streptomycetaceae</taxon>
        <taxon>Streptomyces</taxon>
    </lineage>
</organism>
<evidence type="ECO:0000313" key="1">
    <source>
        <dbReference type="EMBL" id="RKN06119.1"/>
    </source>
</evidence>
<evidence type="ECO:0000313" key="3">
    <source>
        <dbReference type="Proteomes" id="UP000268652"/>
    </source>
</evidence>
<evidence type="ECO:0000313" key="2">
    <source>
        <dbReference type="EMBL" id="RKN18489.1"/>
    </source>
</evidence>
<evidence type="ECO:0000313" key="4">
    <source>
        <dbReference type="Proteomes" id="UP000275024"/>
    </source>
</evidence>
<dbReference type="OrthoDB" id="3172830at2"/>
<name>A0A3A9VZG8_9ACTN</name>
<dbReference type="EMBL" id="RBDY01000019">
    <property type="protein sequence ID" value="RKN18489.1"/>
    <property type="molecule type" value="Genomic_DNA"/>
</dbReference>
<dbReference type="Proteomes" id="UP000268652">
    <property type="component" value="Unassembled WGS sequence"/>
</dbReference>
<dbReference type="Proteomes" id="UP000275024">
    <property type="component" value="Unassembled WGS sequence"/>
</dbReference>
<gene>
    <name evidence="2" type="ORF">D7318_22045</name>
    <name evidence="1" type="ORF">D7319_23185</name>
</gene>
<comment type="caution">
    <text evidence="1">The sequence shown here is derived from an EMBL/GenBank/DDBJ whole genome shotgun (WGS) entry which is preliminary data.</text>
</comment>
<reference evidence="3 4" key="1">
    <citation type="submission" date="2018-09" db="EMBL/GenBank/DDBJ databases">
        <title>Streptomyces sp. nov. DS1-2, an endophytic actinomycete isolated from roots of Dendrobium scabrilingue.</title>
        <authorList>
            <person name="Kuncharoen N."/>
            <person name="Kudo T."/>
            <person name="Ohkuma M."/>
            <person name="Yuki M."/>
            <person name="Tanasupawat S."/>
        </authorList>
    </citation>
    <scope>NUCLEOTIDE SEQUENCE [LARGE SCALE GENOMIC DNA]</scope>
    <source>
        <strain evidence="1 4">AZ1-7</strain>
        <strain evidence="2 3">DS1-2</strain>
    </source>
</reference>
<keyword evidence="3" id="KW-1185">Reference proteome</keyword>
<dbReference type="RefSeq" id="WP_120698907.1">
    <property type="nucleotide sequence ID" value="NZ_RBDX01000022.1"/>
</dbReference>
<proteinExistence type="predicted"/>
<protein>
    <submittedName>
        <fullName evidence="1">Uncharacterized protein</fullName>
    </submittedName>
</protein>
<sequence>MGRPGPVAEQWCPGRAWHATLAELRGLVPRVVEEVLEEGVASRESAPGIDVGLTAGTLVGMVVVGPLEWRTFPAGRSIDDVRAAFSPLLRGRITGGGGP</sequence>